<dbReference type="FunFam" id="3.30.565.10:FF:000005">
    <property type="entry name" value="Heat shock protein 90"/>
    <property type="match status" value="1"/>
</dbReference>
<feature type="transmembrane region" description="Helical" evidence="8">
    <location>
        <begin position="268"/>
        <end position="290"/>
    </location>
</feature>
<evidence type="ECO:0000256" key="6">
    <source>
        <dbReference type="ARBA" id="ARBA00022840"/>
    </source>
</evidence>
<evidence type="ECO:0000313" key="11">
    <source>
        <dbReference type="Proteomes" id="UP000604825"/>
    </source>
</evidence>
<dbReference type="CDD" id="cd16927">
    <property type="entry name" value="HATPase_Hsp90-like"/>
    <property type="match status" value="1"/>
</dbReference>
<evidence type="ECO:0000256" key="5">
    <source>
        <dbReference type="ARBA" id="ARBA00022741"/>
    </source>
</evidence>
<keyword evidence="5" id="KW-0547">Nucleotide-binding</keyword>
<dbReference type="SUPFAM" id="SSF54211">
    <property type="entry name" value="Ribosomal protein S5 domain 2-like"/>
    <property type="match status" value="1"/>
</dbReference>
<evidence type="ECO:0000256" key="8">
    <source>
        <dbReference type="SAM" id="Phobius"/>
    </source>
</evidence>
<dbReference type="Pfam" id="PF00183">
    <property type="entry name" value="HSP90"/>
    <property type="match status" value="1"/>
</dbReference>
<dbReference type="InterPro" id="IPR020575">
    <property type="entry name" value="Hsp90_N"/>
</dbReference>
<evidence type="ECO:0000256" key="3">
    <source>
        <dbReference type="ARBA" id="ARBA00011738"/>
    </source>
</evidence>
<gene>
    <name evidence="10" type="ORF">NCGR_LOCUS47663</name>
</gene>
<dbReference type="InterPro" id="IPR036890">
    <property type="entry name" value="HATPase_C_sf"/>
</dbReference>
<dbReference type="GO" id="GO:0005524">
    <property type="term" value="F:ATP binding"/>
    <property type="evidence" value="ECO:0007669"/>
    <property type="project" value="UniProtKB-KW"/>
</dbReference>
<dbReference type="InterPro" id="IPR003594">
    <property type="entry name" value="HATPase_dom"/>
</dbReference>
<dbReference type="Pfam" id="PF13968">
    <property type="entry name" value="DUF4220"/>
    <property type="match status" value="1"/>
</dbReference>
<keyword evidence="6" id="KW-0067">ATP-binding</keyword>
<dbReference type="GO" id="GO:0016887">
    <property type="term" value="F:ATP hydrolysis activity"/>
    <property type="evidence" value="ECO:0007669"/>
    <property type="project" value="InterPro"/>
</dbReference>
<dbReference type="InterPro" id="IPR007658">
    <property type="entry name" value="DUF594"/>
</dbReference>
<dbReference type="InterPro" id="IPR025315">
    <property type="entry name" value="DUF4220"/>
</dbReference>
<keyword evidence="8" id="KW-1133">Transmembrane helix</keyword>
<protein>
    <recommendedName>
        <fullName evidence="9">Histidine kinase/HSP90-like ATPase domain-containing protein</fullName>
    </recommendedName>
</protein>
<dbReference type="PROSITE" id="PS00298">
    <property type="entry name" value="HSP90"/>
    <property type="match status" value="1"/>
</dbReference>
<name>A0A811QXY7_9POAL</name>
<reference evidence="10" key="1">
    <citation type="submission" date="2020-10" db="EMBL/GenBank/DDBJ databases">
        <authorList>
            <person name="Han B."/>
            <person name="Lu T."/>
            <person name="Zhao Q."/>
            <person name="Huang X."/>
            <person name="Zhao Y."/>
        </authorList>
    </citation>
    <scope>NUCLEOTIDE SEQUENCE</scope>
</reference>
<dbReference type="SMART" id="SM00387">
    <property type="entry name" value="HATPase_c"/>
    <property type="match status" value="1"/>
</dbReference>
<feature type="transmembrane region" description="Helical" evidence="8">
    <location>
        <begin position="83"/>
        <end position="103"/>
    </location>
</feature>
<dbReference type="GO" id="GO:0051082">
    <property type="term" value="F:unfolded protein binding"/>
    <property type="evidence" value="ECO:0007669"/>
    <property type="project" value="InterPro"/>
</dbReference>
<evidence type="ECO:0000256" key="7">
    <source>
        <dbReference type="ARBA" id="ARBA00023186"/>
    </source>
</evidence>
<evidence type="ECO:0000259" key="9">
    <source>
        <dbReference type="SMART" id="SM00387"/>
    </source>
</evidence>
<dbReference type="Gene3D" id="3.30.230.80">
    <property type="match status" value="1"/>
</dbReference>
<dbReference type="NCBIfam" id="NF003555">
    <property type="entry name" value="PRK05218.1"/>
    <property type="match status" value="1"/>
</dbReference>
<keyword evidence="8" id="KW-0472">Membrane</keyword>
<dbReference type="Pfam" id="PF13589">
    <property type="entry name" value="HATPase_c_3"/>
    <property type="match status" value="1"/>
</dbReference>
<keyword evidence="8" id="KW-0812">Transmembrane</keyword>
<dbReference type="FunFam" id="3.30.230.80:FF:000001">
    <property type="entry name" value="Heat shock protein 90 alpha"/>
    <property type="match status" value="1"/>
</dbReference>
<evidence type="ECO:0000256" key="4">
    <source>
        <dbReference type="ARBA" id="ARBA00022490"/>
    </source>
</evidence>
<dbReference type="GO" id="GO:0140662">
    <property type="term" value="F:ATP-dependent protein folding chaperone"/>
    <property type="evidence" value="ECO:0007669"/>
    <property type="project" value="InterPro"/>
</dbReference>
<evidence type="ECO:0000256" key="1">
    <source>
        <dbReference type="ARBA" id="ARBA00004496"/>
    </source>
</evidence>
<keyword evidence="4" id="KW-0963">Cytoplasm</keyword>
<dbReference type="FunFam" id="3.40.50.11260:FF:000001">
    <property type="entry name" value="Heat shock protein 90 alpha"/>
    <property type="match status" value="1"/>
</dbReference>
<proteinExistence type="inferred from homology"/>
<dbReference type="Gene3D" id="3.30.565.10">
    <property type="entry name" value="Histidine kinase-like ATPase, C-terminal domain"/>
    <property type="match status" value="1"/>
</dbReference>
<comment type="similarity">
    <text evidence="2">Belongs to the heat shock protein 90 family.</text>
</comment>
<evidence type="ECO:0000256" key="2">
    <source>
        <dbReference type="ARBA" id="ARBA00008239"/>
    </source>
</evidence>
<keyword evidence="7" id="KW-0143">Chaperone</keyword>
<accession>A0A811QXY7</accession>
<dbReference type="OrthoDB" id="1689146at2759"/>
<comment type="subcellular location">
    <subcellularLocation>
        <location evidence="1">Cytoplasm</location>
    </subcellularLocation>
</comment>
<feature type="transmembrane region" description="Helical" evidence="8">
    <location>
        <begin position="139"/>
        <end position="156"/>
    </location>
</feature>
<feature type="transmembrane region" description="Helical" evidence="8">
    <location>
        <begin position="507"/>
        <end position="525"/>
    </location>
</feature>
<dbReference type="InterPro" id="IPR020568">
    <property type="entry name" value="Ribosomal_Su5_D2-typ_SF"/>
</dbReference>
<dbReference type="Proteomes" id="UP000604825">
    <property type="component" value="Unassembled WGS sequence"/>
</dbReference>
<feature type="transmembrane region" description="Helical" evidence="8">
    <location>
        <begin position="18"/>
        <end position="39"/>
    </location>
</feature>
<feature type="transmembrane region" description="Helical" evidence="8">
    <location>
        <begin position="302"/>
        <end position="323"/>
    </location>
</feature>
<dbReference type="Gene3D" id="3.40.50.11260">
    <property type="match status" value="1"/>
</dbReference>
<dbReference type="InterPro" id="IPR019805">
    <property type="entry name" value="Heat_shock_protein_90_CS"/>
</dbReference>
<dbReference type="GO" id="GO:0005737">
    <property type="term" value="C:cytoplasm"/>
    <property type="evidence" value="ECO:0007669"/>
    <property type="project" value="UniProtKB-SubCell"/>
</dbReference>
<organism evidence="10 11">
    <name type="scientific">Miscanthus lutarioriparius</name>
    <dbReference type="NCBI Taxonomy" id="422564"/>
    <lineage>
        <taxon>Eukaryota</taxon>
        <taxon>Viridiplantae</taxon>
        <taxon>Streptophyta</taxon>
        <taxon>Embryophyta</taxon>
        <taxon>Tracheophyta</taxon>
        <taxon>Spermatophyta</taxon>
        <taxon>Magnoliopsida</taxon>
        <taxon>Liliopsida</taxon>
        <taxon>Poales</taxon>
        <taxon>Poaceae</taxon>
        <taxon>PACMAD clade</taxon>
        <taxon>Panicoideae</taxon>
        <taxon>Andropogonodae</taxon>
        <taxon>Andropogoneae</taxon>
        <taxon>Saccharinae</taxon>
        <taxon>Miscanthus</taxon>
    </lineage>
</organism>
<dbReference type="InterPro" id="IPR001404">
    <property type="entry name" value="Hsp90_fam"/>
</dbReference>
<comment type="caution">
    <text evidence="10">The sequence shown here is derived from an EMBL/GenBank/DDBJ whole genome shotgun (WGS) entry which is preliminary data.</text>
</comment>
<feature type="domain" description="Histidine kinase/HSP90-like ATPase" evidence="9">
    <location>
        <begin position="683"/>
        <end position="815"/>
    </location>
</feature>
<dbReference type="EMBL" id="CAJGYO010000012">
    <property type="protein sequence ID" value="CAD6264358.1"/>
    <property type="molecule type" value="Genomic_DNA"/>
</dbReference>
<comment type="subunit">
    <text evidence="3">Homodimer.</text>
</comment>
<evidence type="ECO:0000313" key="10">
    <source>
        <dbReference type="EMBL" id="CAD6264358.1"/>
    </source>
</evidence>
<feature type="transmembrane region" description="Helical" evidence="8">
    <location>
        <begin position="51"/>
        <end position="71"/>
    </location>
</feature>
<dbReference type="AlphaFoldDB" id="A0A811QXY7"/>
<dbReference type="PANTHER" id="PTHR11528">
    <property type="entry name" value="HEAT SHOCK PROTEIN 90 FAMILY MEMBER"/>
    <property type="match status" value="1"/>
</dbReference>
<dbReference type="SUPFAM" id="SSF55874">
    <property type="entry name" value="ATPase domain of HSP90 chaperone/DNA topoisomerase II/histidine kinase"/>
    <property type="match status" value="1"/>
</dbReference>
<dbReference type="PRINTS" id="PR00775">
    <property type="entry name" value="HEATSHOCK90"/>
</dbReference>
<sequence>MYFSATLTPVLTTLLNDWAVQILVLLSFGLQVFLLLFAWIRRHNVSPVPRLLLWLAYLLADSTALFTLGHLSISSRLKEHQLVAFWAPLLLVHLGGQDTITAYSIEDNGIWLRHLQTLVVQVAGAVFVMYKYIPGSESLVIAAAVLIFVVGVLKYAERIWALKCATMDSIWLSLDTDASVVDRGNDALFEALLVRRHCLDAEDVLMAAHGLLDVCKGLFIGLRSLQRPYLGQVVQSFNFCGRLDMLMEMELSLMYDIMYTKAVVIHTWYGFCIRIIAPVATVVAFVLFQVSSKDGHSRHDVVISYVLLVGALVLEMASLVRAVGSTWTRAWLYDKMMMKQEEAQAADTANSYSKWSFFHDELVSFRHVVGAARNRRWSGSVGQYNLLLSCARDHGEPHGKLRRIMRLVKDLWRGNQQQSWSVEVSGSTKESVLSEVLRIVGKGRHDGGNGNVGAFPGLVTLKEFGLTDHLGWSVQDIGFEDSIIAWHIASDICMFKDRSKKERLKEAIRVVSNYMMFLLVERPYMLPGPVRRSRHQHVREALCRVMRTTEDAGDSQWEPEERVKWALRTELRAVVNNFDDPADYDNGVRLADMLYHRHSRLEIIFGVWVEMLCFVADHCSRESHARQLSSGGELVTIVWLMAGHANQSYYSPNALLYSNVETFTFRTEIEQPLSLVISTFYSNKEIFLRELISNASDAHDKINFERKLLEELCIRIVPDRTTKTLSIIDSGVGMTKSDLVDHLGTIMRSGTKEFMETLDAGSTHIPMIGQFGVGFYSAYLVAHKVVITTKHNDDEQYIWESQGGRSFTITLDTTNKPIRRGTKITLSLKDDHLQYLEEDRLKDLIKKYSEFIAYPIYLLTEKTTEGDIGHDKDQHDDIEEIDDKGKKKKKKVSFDEKLGRGELPRLDYIKNNRKSLVDHEWVEINEQRHIRLHDLKGVTREECNSLYKFLTNDCKDYLAVKHFSVEDDLQFKAIVFVPFHVPVDPFNMRKKLNNIKVYMRRVFITDNCGELIPEWLGFIKGIVDSNDLPLNISREMLQQNEILKVIRKVLVKKCIEMFFEIADNKDDYAKFYDAFSKNIKLGIHEDSENRAKLADLLRYHSTKSGDEMTSLKDYVTRMKEGQTDIYYITGDSDKVVKNSPFLEQLKKKGYEVLLMVDAIDEYVMGKLKEYNSKKLTYSE</sequence>
<feature type="transmembrane region" description="Helical" evidence="8">
    <location>
        <begin position="115"/>
        <end position="133"/>
    </location>
</feature>
<keyword evidence="11" id="KW-1185">Reference proteome</keyword>
<dbReference type="Pfam" id="PF04578">
    <property type="entry name" value="DUF594"/>
    <property type="match status" value="1"/>
</dbReference>